<comment type="cofactor">
    <cofactor evidence="1">
        <name>Mn(2+)</name>
        <dbReference type="ChEBI" id="CHEBI:29035"/>
    </cofactor>
</comment>
<gene>
    <name evidence="9" type="ORF">HHUSO_G32394</name>
</gene>
<dbReference type="InterPro" id="IPR000086">
    <property type="entry name" value="NUDIX_hydrolase_dom"/>
</dbReference>
<dbReference type="EMBL" id="JAHFZB010000039">
    <property type="protein sequence ID" value="KAK6469452.1"/>
    <property type="molecule type" value="Genomic_DNA"/>
</dbReference>
<comment type="cofactor">
    <cofactor evidence="2">
        <name>Mg(2+)</name>
        <dbReference type="ChEBI" id="CHEBI:18420"/>
    </cofactor>
</comment>
<proteinExistence type="inferred from homology"/>
<evidence type="ECO:0000256" key="1">
    <source>
        <dbReference type="ARBA" id="ARBA00001936"/>
    </source>
</evidence>
<evidence type="ECO:0000256" key="7">
    <source>
        <dbReference type="ARBA" id="ARBA00023211"/>
    </source>
</evidence>
<evidence type="ECO:0000313" key="9">
    <source>
        <dbReference type="EMBL" id="KAK6469452.1"/>
    </source>
</evidence>
<dbReference type="PANTHER" id="PTHR22769:SF56">
    <property type="entry name" value="8-OXO-DGDP PHOSPHATASE NUDT18"/>
    <property type="match status" value="1"/>
</dbReference>
<dbReference type="Gene3D" id="3.90.79.10">
    <property type="entry name" value="Nucleoside Triphosphate Pyrophosphohydrolase"/>
    <property type="match status" value="1"/>
</dbReference>
<dbReference type="CDD" id="cd04671">
    <property type="entry name" value="NUDIX_8DGDPP_Nudt18"/>
    <property type="match status" value="1"/>
</dbReference>
<evidence type="ECO:0000259" key="8">
    <source>
        <dbReference type="PROSITE" id="PS51462"/>
    </source>
</evidence>
<dbReference type="PANTHER" id="PTHR22769">
    <property type="entry name" value="MUTT/NUDIX HYDROLASE"/>
    <property type="match status" value="1"/>
</dbReference>
<dbReference type="PROSITE" id="PS00893">
    <property type="entry name" value="NUDIX_BOX"/>
    <property type="match status" value="1"/>
</dbReference>
<keyword evidence="10" id="KW-1185">Reference proteome</keyword>
<evidence type="ECO:0000256" key="4">
    <source>
        <dbReference type="ARBA" id="ARBA00022723"/>
    </source>
</evidence>
<evidence type="ECO:0000256" key="6">
    <source>
        <dbReference type="ARBA" id="ARBA00022842"/>
    </source>
</evidence>
<keyword evidence="7" id="KW-0464">Manganese</keyword>
<comment type="caution">
    <text evidence="9">The sequence shown here is derived from an EMBL/GenBank/DDBJ whole genome shotgun (WGS) entry which is preliminary data.</text>
</comment>
<dbReference type="InterPro" id="IPR020084">
    <property type="entry name" value="NUDIX_hydrolase_CS"/>
</dbReference>
<sequence>MQKTYARQCTQAYVMGSAEDQVDKILNGEVIQVSGFDSSPETVRSVAIRKNVCYIVSAVIFNDKNEVLMMQEAKRDCYKTWYLPAGRMEENETIVEGMRREVKEETGLECDPVTLLLVEESGPSWIRFTFLAEVTGGSIKTTAEADSESLQAQWWDRVSPLPLRAKDILHLIEAGIKYKESPWFPHTLPVELPCSVICQRVMVTYAESNNDLWLMLAAGEREHLPVTVSGTPPSERSHTVKEAVYRLVKECMQLSQVKIKTLGILGLQHHGKNPGNTDGICFNTLLSIEHNSTSDASDGLPPVLNNDKFRWWKVDNDSLKDKILQRLASLSVVPIHALF</sequence>
<keyword evidence="4" id="KW-0479">Metal-binding</keyword>
<comment type="similarity">
    <text evidence="3">Belongs to the Nudix hydrolase family.</text>
</comment>
<keyword evidence="6" id="KW-0460">Magnesium</keyword>
<dbReference type="InterPro" id="IPR015797">
    <property type="entry name" value="NUDIX_hydrolase-like_dom_sf"/>
</dbReference>
<evidence type="ECO:0000256" key="5">
    <source>
        <dbReference type="ARBA" id="ARBA00022801"/>
    </source>
</evidence>
<feature type="domain" description="Nudix hydrolase" evidence="8">
    <location>
        <begin position="51"/>
        <end position="186"/>
    </location>
</feature>
<organism evidence="9 10">
    <name type="scientific">Huso huso</name>
    <name type="common">Beluga</name>
    <name type="synonym">Acipenser huso</name>
    <dbReference type="NCBI Taxonomy" id="61971"/>
    <lineage>
        <taxon>Eukaryota</taxon>
        <taxon>Metazoa</taxon>
        <taxon>Chordata</taxon>
        <taxon>Craniata</taxon>
        <taxon>Vertebrata</taxon>
        <taxon>Euteleostomi</taxon>
        <taxon>Actinopterygii</taxon>
        <taxon>Chondrostei</taxon>
        <taxon>Acipenseriformes</taxon>
        <taxon>Acipenseridae</taxon>
        <taxon>Huso</taxon>
    </lineage>
</organism>
<evidence type="ECO:0000256" key="3">
    <source>
        <dbReference type="ARBA" id="ARBA00005582"/>
    </source>
</evidence>
<dbReference type="PROSITE" id="PS51462">
    <property type="entry name" value="NUDIX"/>
    <property type="match status" value="1"/>
</dbReference>
<dbReference type="InterPro" id="IPR042970">
    <property type="entry name" value="NUDT18_NUDIX"/>
</dbReference>
<dbReference type="Pfam" id="PF00293">
    <property type="entry name" value="NUDIX"/>
    <property type="match status" value="1"/>
</dbReference>
<reference evidence="9 10" key="1">
    <citation type="submission" date="2021-05" db="EMBL/GenBank/DDBJ databases">
        <authorList>
            <person name="Zahm M."/>
            <person name="Klopp C."/>
            <person name="Cabau C."/>
            <person name="Kuhl H."/>
            <person name="Suciu R."/>
            <person name="Ciorpac M."/>
            <person name="Holostenco D."/>
            <person name="Gessner J."/>
            <person name="Wuertz S."/>
            <person name="Hohne C."/>
            <person name="Stock M."/>
            <person name="Gislard M."/>
            <person name="Lluch J."/>
            <person name="Milhes M."/>
            <person name="Lampietro C."/>
            <person name="Lopez Roques C."/>
            <person name="Donnadieu C."/>
            <person name="Du K."/>
            <person name="Schartl M."/>
            <person name="Guiguen Y."/>
        </authorList>
    </citation>
    <scope>NUCLEOTIDE SEQUENCE [LARGE SCALE GENOMIC DNA]</scope>
    <source>
        <strain evidence="9">Hh-F2</strain>
        <tissue evidence="9">Blood</tissue>
    </source>
</reference>
<name>A0ABR0Y9Z8_HUSHU</name>
<protein>
    <submittedName>
        <fullName evidence="9">8-oxo-dGDP phosphatase NUDT18 isoform X1</fullName>
    </submittedName>
</protein>
<dbReference type="SUPFAM" id="SSF55811">
    <property type="entry name" value="Nudix"/>
    <property type="match status" value="1"/>
</dbReference>
<dbReference type="Proteomes" id="UP001369086">
    <property type="component" value="Unassembled WGS sequence"/>
</dbReference>
<evidence type="ECO:0000256" key="2">
    <source>
        <dbReference type="ARBA" id="ARBA00001946"/>
    </source>
</evidence>
<keyword evidence="5" id="KW-0378">Hydrolase</keyword>
<evidence type="ECO:0000313" key="10">
    <source>
        <dbReference type="Proteomes" id="UP001369086"/>
    </source>
</evidence>
<accession>A0ABR0Y9Z8</accession>